<proteinExistence type="predicted"/>
<dbReference type="EMBL" id="JBHRZH010000012">
    <property type="protein sequence ID" value="MFC3762092.1"/>
    <property type="molecule type" value="Genomic_DNA"/>
</dbReference>
<reference evidence="2" key="1">
    <citation type="journal article" date="2019" name="Int. J. Syst. Evol. Microbiol.">
        <title>The Global Catalogue of Microorganisms (GCM) 10K type strain sequencing project: providing services to taxonomists for standard genome sequencing and annotation.</title>
        <authorList>
            <consortium name="The Broad Institute Genomics Platform"/>
            <consortium name="The Broad Institute Genome Sequencing Center for Infectious Disease"/>
            <person name="Wu L."/>
            <person name="Ma J."/>
        </authorList>
    </citation>
    <scope>NUCLEOTIDE SEQUENCE [LARGE SCALE GENOMIC DNA]</scope>
    <source>
        <strain evidence="2">CGMCC 4.7241</strain>
    </source>
</reference>
<keyword evidence="2" id="KW-1185">Reference proteome</keyword>
<accession>A0ABV7YAC3</accession>
<evidence type="ECO:0000313" key="1">
    <source>
        <dbReference type="EMBL" id="MFC3762092.1"/>
    </source>
</evidence>
<name>A0ABV7YAC3_9ACTN</name>
<dbReference type="Proteomes" id="UP001595699">
    <property type="component" value="Unassembled WGS sequence"/>
</dbReference>
<organism evidence="1 2">
    <name type="scientific">Tenggerimyces flavus</name>
    <dbReference type="NCBI Taxonomy" id="1708749"/>
    <lineage>
        <taxon>Bacteria</taxon>
        <taxon>Bacillati</taxon>
        <taxon>Actinomycetota</taxon>
        <taxon>Actinomycetes</taxon>
        <taxon>Propionibacteriales</taxon>
        <taxon>Nocardioidaceae</taxon>
        <taxon>Tenggerimyces</taxon>
    </lineage>
</organism>
<protein>
    <submittedName>
        <fullName evidence="1">Uncharacterized protein</fullName>
    </submittedName>
</protein>
<comment type="caution">
    <text evidence="1">The sequence shown here is derived from an EMBL/GenBank/DDBJ whole genome shotgun (WGS) entry which is preliminary data.</text>
</comment>
<dbReference type="RefSeq" id="WP_205120636.1">
    <property type="nucleotide sequence ID" value="NZ_JAFBCM010000001.1"/>
</dbReference>
<sequence length="318" mass="34568">MATHPSLSALLSQVLISLSLAFERAGSGKHPLPGLEVWSNLLRCVDDDGLVEGDLPEATRLSKRAVRSRVGNAIRQGWLRVESGKPGTRNAHLRPTVQGQEVRQSWPGLTSDALAVWTDQAGTDAAALKASLRALVGKLELELPHFPASYGGVDWSVTGNGGQDWRPVRRAAGDTTKDLELPALLSQALMAFTLEYEADAGIASCLALDANVIRFLGAEGRPVTVLPRQRRDGLDTIERHGFVERYDEGGTTYVRLTVRGQEAHDTYAARLAAVEKAWDERYDVAALRKALEAIVHTLQLDLPHHPIGLFDPRTGVVV</sequence>
<evidence type="ECO:0000313" key="2">
    <source>
        <dbReference type="Proteomes" id="UP001595699"/>
    </source>
</evidence>
<gene>
    <name evidence="1" type="ORF">ACFOUW_14720</name>
</gene>